<dbReference type="EnsemblMetazoa" id="Aqu2.1.25069_001">
    <property type="protein sequence ID" value="Aqu2.1.25069_001"/>
    <property type="gene ID" value="Aqu2.1.25069"/>
</dbReference>
<reference evidence="1" key="1">
    <citation type="submission" date="2017-05" db="UniProtKB">
        <authorList>
            <consortium name="EnsemblMetazoa"/>
        </authorList>
    </citation>
    <scope>IDENTIFICATION</scope>
</reference>
<evidence type="ECO:0000313" key="1">
    <source>
        <dbReference type="EnsemblMetazoa" id="Aqu2.1.25069_001"/>
    </source>
</evidence>
<name>A0A1X7UBP1_AMPQE</name>
<protein>
    <submittedName>
        <fullName evidence="1">Uncharacterized protein</fullName>
    </submittedName>
</protein>
<dbReference type="InParanoid" id="A0A1X7UBP1"/>
<proteinExistence type="predicted"/>
<organism evidence="1">
    <name type="scientific">Amphimedon queenslandica</name>
    <name type="common">Sponge</name>
    <dbReference type="NCBI Taxonomy" id="400682"/>
    <lineage>
        <taxon>Eukaryota</taxon>
        <taxon>Metazoa</taxon>
        <taxon>Porifera</taxon>
        <taxon>Demospongiae</taxon>
        <taxon>Heteroscleromorpha</taxon>
        <taxon>Haplosclerida</taxon>
        <taxon>Niphatidae</taxon>
        <taxon>Amphimedon</taxon>
    </lineage>
</organism>
<accession>A0A1X7UBP1</accession>
<dbReference type="AlphaFoldDB" id="A0A1X7UBP1"/>
<sequence>MIFILAVGASRTSLTVDPGGTRGKDVGCTYDEATPTSQRGTVSKVKAISRVEGPVIKSEPVHEVQAAPTRLSSAMSPLFLASTKGSTSESVGKMPVSDSKKVGAMTTRRETVVGRTSLTVGPGGTRGQEVGCTDGNNLFDNVIDPHLLELKEKKLSVRVYLIIKDIVLPSQATACSPKEDLHYSVKIINQSRKSKYEMHRLCVKKKFETIAELKEELVKAFCDKIGNSPPEQVGYFEPGHGAKGSYALDFQNYDLAHQTSKHARCAEDSTDDITSGAPSTKVTCSEAISEKLKEVDEIVKQLSGIHEATGNYTMEQLRTWAHLIQMKKHTSMDIPPDKPFFGQSSKRKLSHTSTNSTFRLKVISMRGDCID</sequence>